<dbReference type="InterPro" id="IPR002575">
    <property type="entry name" value="Aminoglycoside_PTrfase"/>
</dbReference>
<evidence type="ECO:0000313" key="2">
    <source>
        <dbReference type="EMBL" id="KMW58921.1"/>
    </source>
</evidence>
<comment type="caution">
    <text evidence="2">The sequence shown here is derived from an EMBL/GenBank/DDBJ whole genome shotgun (WGS) entry which is preliminary data.</text>
</comment>
<gene>
    <name evidence="2" type="ORF">AIOL_003902</name>
</gene>
<dbReference type="Pfam" id="PF01636">
    <property type="entry name" value="APH"/>
    <property type="match status" value="1"/>
</dbReference>
<dbReference type="RefSeq" id="WP_049644474.1">
    <property type="nucleotide sequence ID" value="NZ_LFTY01000002.1"/>
</dbReference>
<dbReference type="EMBL" id="LFTY01000002">
    <property type="protein sequence ID" value="KMW58921.1"/>
    <property type="molecule type" value="Genomic_DNA"/>
</dbReference>
<dbReference type="AlphaFoldDB" id="A0A0J9E861"/>
<name>A0A0J9E861_9RHOB</name>
<evidence type="ECO:0000313" key="3">
    <source>
        <dbReference type="Proteomes" id="UP000037178"/>
    </source>
</evidence>
<evidence type="ECO:0000259" key="1">
    <source>
        <dbReference type="Pfam" id="PF01636"/>
    </source>
</evidence>
<dbReference type="InterPro" id="IPR011009">
    <property type="entry name" value="Kinase-like_dom_sf"/>
</dbReference>
<dbReference type="Gene3D" id="3.30.200.20">
    <property type="entry name" value="Phosphorylase Kinase, domain 1"/>
    <property type="match status" value="1"/>
</dbReference>
<proteinExistence type="predicted"/>
<dbReference type="GO" id="GO:0016740">
    <property type="term" value="F:transferase activity"/>
    <property type="evidence" value="ECO:0007669"/>
    <property type="project" value="UniProtKB-KW"/>
</dbReference>
<dbReference type="STRING" id="1675527.AIOL_003902"/>
<dbReference type="Proteomes" id="UP000037178">
    <property type="component" value="Unassembled WGS sequence"/>
</dbReference>
<keyword evidence="3" id="KW-1185">Reference proteome</keyword>
<feature type="domain" description="Aminoglycoside phosphotransferase" evidence="1">
    <location>
        <begin position="3"/>
        <end position="221"/>
    </location>
</feature>
<dbReference type="Gene3D" id="3.90.1200.10">
    <property type="match status" value="1"/>
</dbReference>
<sequence length="314" mass="34097">MAEDASTRRYFRLTHKNGQTAVLMDAAPEAGQDTAIFARLGADLNGRGLSAPRVLAEDHALGFLLLEDLGDGLIAQLVEERLEQETPLYAAAVDVLIALDGQAPPPGLPALDPATLGDMIEPAYTWYRRAVAGAPGGLLSAASGEVKAVFQDLPNGIFALRDYHAENLIWLPDRTGNARVGLLDFQDAVCGPVAYDLASLLLDARRDVSRAVIEAMLDRFATGTNRDKDTVRTAFAAVGVQRNLRILGVFTRLALLHGKPRYLDFLPRVWRYVESNLRHPALAGLAARVLDDLPVPTDTVIEDLKRQCDAARQV</sequence>
<organism evidence="2 3">
    <name type="scientific">Candidatus Rhodobacter oscarellae</name>
    <dbReference type="NCBI Taxonomy" id="1675527"/>
    <lineage>
        <taxon>Bacteria</taxon>
        <taxon>Pseudomonadati</taxon>
        <taxon>Pseudomonadota</taxon>
        <taxon>Alphaproteobacteria</taxon>
        <taxon>Rhodobacterales</taxon>
        <taxon>Rhodobacter group</taxon>
        <taxon>Rhodobacter</taxon>
    </lineage>
</organism>
<accession>A0A0J9E861</accession>
<reference evidence="2 3" key="1">
    <citation type="submission" date="2015-06" db="EMBL/GenBank/DDBJ databases">
        <title>Draft genome sequence of an Alphaproteobacteria species associated to the Mediterranean sponge Oscarella lobularis.</title>
        <authorList>
            <person name="Jourda C."/>
            <person name="Santini S."/>
            <person name="Claverie J.-M."/>
        </authorList>
    </citation>
    <scope>NUCLEOTIDE SEQUENCE [LARGE SCALE GENOMIC DNA]</scope>
    <source>
        <strain evidence="2">IGS</strain>
    </source>
</reference>
<dbReference type="PATRIC" id="fig|1675527.3.peg.4090"/>
<keyword evidence="2" id="KW-0808">Transferase</keyword>
<dbReference type="SUPFAM" id="SSF56112">
    <property type="entry name" value="Protein kinase-like (PK-like)"/>
    <property type="match status" value="1"/>
</dbReference>
<protein>
    <submittedName>
        <fullName evidence="2">Putative phosphotransferase</fullName>
    </submittedName>
</protein>